<proteinExistence type="predicted"/>
<accession>A0AAU7Q4T8</accession>
<organism evidence="1">
    <name type="scientific">Acerihabitans sp. KWT182</name>
    <dbReference type="NCBI Taxonomy" id="3157919"/>
    <lineage>
        <taxon>Bacteria</taxon>
        <taxon>Pseudomonadati</taxon>
        <taxon>Pseudomonadota</taxon>
        <taxon>Gammaproteobacteria</taxon>
        <taxon>Enterobacterales</taxon>
        <taxon>Pectobacteriaceae</taxon>
        <taxon>Acerihabitans</taxon>
    </lineage>
</organism>
<dbReference type="EMBL" id="CP157947">
    <property type="protein sequence ID" value="XBS68123.1"/>
    <property type="molecule type" value="Genomic_DNA"/>
</dbReference>
<name>A0AAU7Q4T8_9GAMM</name>
<sequence length="65" mass="7392">MENLINSAGLCFDDVQCQCQALAHAAYKIEDEDVRELLLYILMEKLQQLDMLLPPTAPVFVSESY</sequence>
<dbReference type="AlphaFoldDB" id="A0AAU7Q4T8"/>
<reference evidence="1" key="1">
    <citation type="submission" date="2024-06" db="EMBL/GenBank/DDBJ databases">
        <authorList>
            <person name="Coelho C."/>
            <person name="Bento M."/>
            <person name="Garcia E."/>
            <person name="Camelo A."/>
            <person name="Brandao I."/>
            <person name="Espirito Santo C."/>
            <person name="Trovao J."/>
            <person name="Verissimo A."/>
            <person name="Costa J."/>
            <person name="Tiago I."/>
        </authorList>
    </citation>
    <scope>NUCLEOTIDE SEQUENCE</scope>
    <source>
        <strain evidence="1">KWT182</strain>
    </source>
</reference>
<gene>
    <name evidence="1" type="ORF">ABK905_14805</name>
</gene>
<protein>
    <submittedName>
        <fullName evidence="1">Uncharacterized protein</fullName>
    </submittedName>
</protein>
<evidence type="ECO:0000313" key="1">
    <source>
        <dbReference type="EMBL" id="XBS68123.1"/>
    </source>
</evidence>